<feature type="domain" description="Trimeric autotransporter adhesin YadA-like stalk" evidence="4">
    <location>
        <begin position="283"/>
        <end position="318"/>
    </location>
</feature>
<feature type="domain" description="Trimeric autotransporter adhesin YadA-like stalk" evidence="4">
    <location>
        <begin position="746"/>
        <end position="787"/>
    </location>
</feature>
<feature type="domain" description="Trimeric autotransporter adhesin YadA-like stalk" evidence="4">
    <location>
        <begin position="559"/>
        <end position="599"/>
    </location>
</feature>
<protein>
    <recommendedName>
        <fullName evidence="4">Trimeric autotransporter adhesin YadA-like stalk domain-containing protein</fullName>
    </recommendedName>
</protein>
<evidence type="ECO:0000259" key="4">
    <source>
        <dbReference type="Pfam" id="PF05662"/>
    </source>
</evidence>
<evidence type="ECO:0000313" key="5">
    <source>
        <dbReference type="EMBL" id="WOE76731.1"/>
    </source>
</evidence>
<dbReference type="Proteomes" id="UP001302429">
    <property type="component" value="Plasmid unnamed"/>
</dbReference>
<dbReference type="SUPFAM" id="SSF54523">
    <property type="entry name" value="Pili subunits"/>
    <property type="match status" value="1"/>
</dbReference>
<feature type="domain" description="Trimeric autotransporter adhesin YadA-like stalk" evidence="4">
    <location>
        <begin position="993"/>
        <end position="1028"/>
    </location>
</feature>
<name>A0AA97FAS6_9SPHN</name>
<evidence type="ECO:0000313" key="6">
    <source>
        <dbReference type="Proteomes" id="UP001302429"/>
    </source>
</evidence>
<dbReference type="InterPro" id="IPR008635">
    <property type="entry name" value="Coiled_stalk_dom"/>
</dbReference>
<accession>A0AA97FAS6</accession>
<dbReference type="InterPro" id="IPR045584">
    <property type="entry name" value="Pilin-like"/>
</dbReference>
<feature type="chain" id="PRO_5041688595" description="Trimeric autotransporter adhesin YadA-like stalk domain-containing protein" evidence="3">
    <location>
        <begin position="31"/>
        <end position="1127"/>
    </location>
</feature>
<dbReference type="KEGG" id="acoa:RB602_15205"/>
<dbReference type="EMBL" id="CP136595">
    <property type="protein sequence ID" value="WOE76731.1"/>
    <property type="molecule type" value="Genomic_DNA"/>
</dbReference>
<dbReference type="Gene3D" id="2.150.10.10">
    <property type="entry name" value="Serralysin-like metalloprotease, C-terminal"/>
    <property type="match status" value="2"/>
</dbReference>
<dbReference type="Gene3D" id="3.30.1300.30">
    <property type="entry name" value="GSPII I/J protein-like"/>
    <property type="match status" value="1"/>
</dbReference>
<proteinExistence type="predicted"/>
<evidence type="ECO:0000256" key="1">
    <source>
        <dbReference type="ARBA" id="ARBA00022448"/>
    </source>
</evidence>
<keyword evidence="6" id="KW-1185">Reference proteome</keyword>
<feature type="signal peptide" evidence="3">
    <location>
        <begin position="1"/>
        <end position="30"/>
    </location>
</feature>
<gene>
    <name evidence="5" type="ORF">RB602_15205</name>
</gene>
<keyword evidence="5" id="KW-0614">Plasmid</keyword>
<dbReference type="GO" id="GO:0015031">
    <property type="term" value="P:protein transport"/>
    <property type="evidence" value="ECO:0007669"/>
    <property type="project" value="UniProtKB-KW"/>
</dbReference>
<dbReference type="Gene3D" id="6.10.250.2040">
    <property type="match status" value="1"/>
</dbReference>
<reference evidence="5 6" key="1">
    <citation type="submission" date="2023-10" db="EMBL/GenBank/DDBJ databases">
        <title>Complete genome sequence of a Sphingomonadaceae bacterium.</title>
        <authorList>
            <person name="Yan C."/>
        </authorList>
    </citation>
    <scope>NUCLEOTIDE SEQUENCE [LARGE SCALE GENOMIC DNA]</scope>
    <source>
        <strain evidence="5 6">SCSIO 66989</strain>
        <plasmid evidence="5 6">unnamed</plasmid>
    </source>
</reference>
<keyword evidence="1" id="KW-0813">Transport</keyword>
<dbReference type="SUPFAM" id="SSF101967">
    <property type="entry name" value="Adhesin YadA, collagen-binding domain"/>
    <property type="match status" value="2"/>
</dbReference>
<dbReference type="Gene3D" id="1.20.5.170">
    <property type="match status" value="4"/>
</dbReference>
<sequence length="1127" mass="111887">MKRLTVKKANLLLAGVGLASLALGSGPTFAQSVILEGTDCGGVIADEAGNDTCTDPDAADNRGSIIANQTGTGADGAQIVADNVNFIDGVVLGTNAGFNTTAGISGEVQSAVILGHGAGRESFLNHSGVIIGDDAGSFSDIRATGTVVIGELAGNNATINRGTFVGREAGRFGNMTSVTAIGSAAGRGVQAGNTVIIGSGAADHVNPATQPIISGSVVIGDNANRTNLTGGVGYNNVVAVGFQAVSVGNSSVAVGAFSNDAGEANVFAIGAGAGAALGPETRRITNQSRGIADTDGVNVSQLEDLAGALGGGAEFSDTDGSFVGPVYNIDGTDYSDVGSALDALEGLSGGGGGGTGVQYVDQAGAPAPTNAADLTVGANTGGTVANFANAGGVDRTLSGVAVGAVSATSNEAVNGSQLFATDQNVATNAADITNLDNRVTVNEGNITTNTTDIANLDNRVTVNEGNITTNTTDIANLDNRVTVNEGNITTNTTDIANLDNRVTVNEGDITTIDDRVTVLEGAPTFIEQPGGAAGDLLLGGNTGGTVLNITNNAGNNRVITGVAGGNVAAGSTEAINGDQLFTTNQNVTNLDNRVTVLENAAGIAPLVEQPGGADADILVGATTGGTAVDFGNDAGDSRTLTNVAAGNVAAGSTEAVNGEQLFATNQNVADNAQGIADNSSAITNLDNRVTVNEGDIATIDDRVTVLEGAPSFVDQAGGPDGEITIGADTGGTVVNIANDAGENRVITGVEAGELAAGSTDAVNGDQLFATNQNVADNAQGIADNSTAITNLDNRVTVNEGAIADNSTAITNIDDRVTALEGAPVLIAQPNSPDGAIQIGAETGGTEIDLANNAGEARTVSGVADGAIAADSTDAINGAQLFATNEAVADNASAIDGVADGVAANEAAIADNAGAIAEVSAKASQNMMDIAANAQGIADNADAITANHAKIADNAGAIDNLDRVTVQYDTDMNGNPVNSITLGASNGLAGPVTIGNVAAGVADNDAVNVRQLRDAVGEANAYTDQQIAQLQTGVNQRFDALEFDLREVESQAQAGIASVSALTQLRYHDEPGALSIGAAIGGFMGEMSIASGIGYTSENQRVNINAGFGYNPARNEATWGAGATFRID</sequence>
<dbReference type="RefSeq" id="WP_317084671.1">
    <property type="nucleotide sequence ID" value="NZ_CP136595.1"/>
</dbReference>
<dbReference type="AlphaFoldDB" id="A0AA97FAS6"/>
<keyword evidence="3" id="KW-0732">Signal</keyword>
<evidence type="ECO:0000256" key="2">
    <source>
        <dbReference type="ARBA" id="ARBA00022927"/>
    </source>
</evidence>
<dbReference type="Gene3D" id="1.20.5.340">
    <property type="match status" value="2"/>
</dbReference>
<dbReference type="InterPro" id="IPR011049">
    <property type="entry name" value="Serralysin-like_metalloprot_C"/>
</dbReference>
<feature type="domain" description="Trimeric autotransporter adhesin YadA-like stalk" evidence="4">
    <location>
        <begin position="640"/>
        <end position="682"/>
    </location>
</feature>
<dbReference type="GO" id="GO:0019867">
    <property type="term" value="C:outer membrane"/>
    <property type="evidence" value="ECO:0007669"/>
    <property type="project" value="InterPro"/>
</dbReference>
<dbReference type="Pfam" id="PF05662">
    <property type="entry name" value="YadA_stalk"/>
    <property type="match status" value="7"/>
</dbReference>
<organism evidence="5 6">
    <name type="scientific">Alterisphingorhabdus coralli</name>
    <dbReference type="NCBI Taxonomy" id="3071408"/>
    <lineage>
        <taxon>Bacteria</taxon>
        <taxon>Pseudomonadati</taxon>
        <taxon>Pseudomonadota</taxon>
        <taxon>Alphaproteobacteria</taxon>
        <taxon>Sphingomonadales</taxon>
        <taxon>Sphingomonadaceae</taxon>
        <taxon>Alterisphingorhabdus (ex Yan et al. 2024)</taxon>
    </lineage>
</organism>
<evidence type="ECO:0000256" key="3">
    <source>
        <dbReference type="SAM" id="SignalP"/>
    </source>
</evidence>
<feature type="domain" description="Trimeric autotransporter adhesin YadA-like stalk" evidence="4">
    <location>
        <begin position="398"/>
        <end position="437"/>
    </location>
</feature>
<keyword evidence="2" id="KW-0653">Protein transport</keyword>
<geneLocation type="plasmid" evidence="5 6">
    <name>unnamed</name>
</geneLocation>
<feature type="domain" description="Trimeric autotransporter adhesin YadA-like stalk" evidence="4">
    <location>
        <begin position="859"/>
        <end position="901"/>
    </location>
</feature>